<dbReference type="InterPro" id="IPR035472">
    <property type="entry name" value="RpiR-like_SIS"/>
</dbReference>
<accession>A0A1M4SXA8</accession>
<dbReference type="InterPro" id="IPR001347">
    <property type="entry name" value="SIS_dom"/>
</dbReference>
<dbReference type="PANTHER" id="PTHR30390">
    <property type="entry name" value="SEDOHEPTULOSE 7-PHOSPHATE ISOMERASE / DNAA INITIATOR-ASSOCIATING FACTOR FOR REPLICATION INITIATION"/>
    <property type="match status" value="1"/>
</dbReference>
<gene>
    <name evidence="3" type="ORF">SAMN05444392_101189</name>
</gene>
<dbReference type="InterPro" id="IPR050099">
    <property type="entry name" value="SIS_GmhA/DiaA_subfam"/>
</dbReference>
<dbReference type="GO" id="GO:0097367">
    <property type="term" value="F:carbohydrate derivative binding"/>
    <property type="evidence" value="ECO:0007669"/>
    <property type="project" value="InterPro"/>
</dbReference>
<organism evidence="3 4">
    <name type="scientific">Seinonella peptonophila</name>
    <dbReference type="NCBI Taxonomy" id="112248"/>
    <lineage>
        <taxon>Bacteria</taxon>
        <taxon>Bacillati</taxon>
        <taxon>Bacillota</taxon>
        <taxon>Bacilli</taxon>
        <taxon>Bacillales</taxon>
        <taxon>Thermoactinomycetaceae</taxon>
        <taxon>Seinonella</taxon>
    </lineage>
</organism>
<sequence>MQMMSMYIQQIRKLLDRIEQEGAEAIRRGADKIASAIENGGIVQIFGCGHSHILGEEVFYRAGGLAPVRVIFHEPLMLHEGAVTSSQIERKNDYVDSFIEQEEIRPEDVVIVASTSGKNPVPIDVALSAKEKGAYVIGLTSSAYANEPSRHKSGKRLWEVVDLVLDNYVEKGDAMIQHPSSSIRYGSASTVIGATIIHSLMIEVTNRLIENGYNPPPVFISGNVEGADEHNQKLVEKYQERIPLLS</sequence>
<name>A0A1M4SXA8_9BACL</name>
<evidence type="ECO:0000313" key="4">
    <source>
        <dbReference type="Proteomes" id="UP000184476"/>
    </source>
</evidence>
<dbReference type="SUPFAM" id="SSF53697">
    <property type="entry name" value="SIS domain"/>
    <property type="match status" value="1"/>
</dbReference>
<dbReference type="CDD" id="cd05013">
    <property type="entry name" value="SIS_RpiR"/>
    <property type="match status" value="1"/>
</dbReference>
<dbReference type="Proteomes" id="UP000184476">
    <property type="component" value="Unassembled WGS sequence"/>
</dbReference>
<comment type="similarity">
    <text evidence="1">Belongs to the UPF0309 family.</text>
</comment>
<dbReference type="Pfam" id="PF13580">
    <property type="entry name" value="SIS_2"/>
    <property type="match status" value="1"/>
</dbReference>
<dbReference type="NCBIfam" id="NF002805">
    <property type="entry name" value="PRK02947.1"/>
    <property type="match status" value="1"/>
</dbReference>
<evidence type="ECO:0000313" key="3">
    <source>
        <dbReference type="EMBL" id="SHE36845.1"/>
    </source>
</evidence>
<dbReference type="HAMAP" id="MF_01240">
    <property type="entry name" value="UPF0309"/>
    <property type="match status" value="1"/>
</dbReference>
<keyword evidence="3" id="KW-0413">Isomerase</keyword>
<dbReference type="GO" id="GO:1901135">
    <property type="term" value="P:carbohydrate derivative metabolic process"/>
    <property type="evidence" value="ECO:0007669"/>
    <property type="project" value="InterPro"/>
</dbReference>
<protein>
    <recommendedName>
        <fullName evidence="1">UPF0309 protein SAMN05444392_101189</fullName>
    </recommendedName>
</protein>
<dbReference type="Gene3D" id="3.40.50.10490">
    <property type="entry name" value="Glucose-6-phosphate isomerase like protein, domain 1"/>
    <property type="match status" value="1"/>
</dbReference>
<keyword evidence="4" id="KW-1185">Reference proteome</keyword>
<dbReference type="AlphaFoldDB" id="A0A1M4SXA8"/>
<dbReference type="InterPro" id="IPR046348">
    <property type="entry name" value="SIS_dom_sf"/>
</dbReference>
<dbReference type="GO" id="GO:0016853">
    <property type="term" value="F:isomerase activity"/>
    <property type="evidence" value="ECO:0007669"/>
    <property type="project" value="UniProtKB-KW"/>
</dbReference>
<dbReference type="EMBL" id="FQVL01000001">
    <property type="protein sequence ID" value="SHE36845.1"/>
    <property type="molecule type" value="Genomic_DNA"/>
</dbReference>
<dbReference type="PANTHER" id="PTHR30390:SF7">
    <property type="entry name" value="PHOSPHOHEPTOSE ISOMERASE"/>
    <property type="match status" value="1"/>
</dbReference>
<evidence type="ECO:0000259" key="2">
    <source>
        <dbReference type="PROSITE" id="PS51464"/>
    </source>
</evidence>
<dbReference type="STRING" id="112248.SAMN05444392_101189"/>
<evidence type="ECO:0000256" key="1">
    <source>
        <dbReference type="HAMAP-Rule" id="MF_01240"/>
    </source>
</evidence>
<feature type="domain" description="SIS" evidence="2">
    <location>
        <begin position="33"/>
        <end position="206"/>
    </location>
</feature>
<proteinExistence type="inferred from homology"/>
<dbReference type="InterPro" id="IPR022951">
    <property type="entry name" value="UPF0309"/>
</dbReference>
<dbReference type="PROSITE" id="PS51464">
    <property type="entry name" value="SIS"/>
    <property type="match status" value="1"/>
</dbReference>
<reference evidence="3 4" key="1">
    <citation type="submission" date="2016-11" db="EMBL/GenBank/DDBJ databases">
        <authorList>
            <person name="Jaros S."/>
            <person name="Januszkiewicz K."/>
            <person name="Wedrychowicz H."/>
        </authorList>
    </citation>
    <scope>NUCLEOTIDE SEQUENCE [LARGE SCALE GENOMIC DNA]</scope>
    <source>
        <strain evidence="3 4">DSM 44666</strain>
    </source>
</reference>